<comment type="caution">
    <text evidence="1">The sequence shown here is derived from an EMBL/GenBank/DDBJ whole genome shotgun (WGS) entry which is preliminary data.</text>
</comment>
<organism evidence="1 2">
    <name type="scientific">Pedobacter psychroterrae</name>
    <dbReference type="NCBI Taxonomy" id="2530453"/>
    <lineage>
        <taxon>Bacteria</taxon>
        <taxon>Pseudomonadati</taxon>
        <taxon>Bacteroidota</taxon>
        <taxon>Sphingobacteriia</taxon>
        <taxon>Sphingobacteriales</taxon>
        <taxon>Sphingobacteriaceae</taxon>
        <taxon>Pedobacter</taxon>
    </lineage>
</organism>
<evidence type="ECO:0000313" key="2">
    <source>
        <dbReference type="Proteomes" id="UP000293347"/>
    </source>
</evidence>
<accession>A0A4R0NKG6</accession>
<evidence type="ECO:0000313" key="1">
    <source>
        <dbReference type="EMBL" id="TCD01242.1"/>
    </source>
</evidence>
<dbReference type="EMBL" id="SJSL01000002">
    <property type="protein sequence ID" value="TCD01242.1"/>
    <property type="molecule type" value="Genomic_DNA"/>
</dbReference>
<reference evidence="1 2" key="1">
    <citation type="submission" date="2019-02" db="EMBL/GenBank/DDBJ databases">
        <title>Pedobacter sp. RP-1-14 sp. nov., isolated from Arctic soil.</title>
        <authorList>
            <person name="Dahal R.H."/>
        </authorList>
    </citation>
    <scope>NUCLEOTIDE SEQUENCE [LARGE SCALE GENOMIC DNA]</scope>
    <source>
        <strain evidence="1 2">RP-1-14</strain>
    </source>
</reference>
<dbReference type="RefSeq" id="WP_131595934.1">
    <property type="nucleotide sequence ID" value="NZ_SJSL01000002.1"/>
</dbReference>
<name>A0A4R0NKG6_9SPHI</name>
<keyword evidence="2" id="KW-1185">Reference proteome</keyword>
<dbReference type="AlphaFoldDB" id="A0A4R0NKG6"/>
<proteinExistence type="predicted"/>
<dbReference type="OrthoDB" id="1093774at2"/>
<protein>
    <submittedName>
        <fullName evidence="1">Uncharacterized protein</fullName>
    </submittedName>
</protein>
<gene>
    <name evidence="1" type="ORF">EZ437_10825</name>
</gene>
<sequence length="299" mass="34674">MIHKIFNILIFVILMPGYIHAQGPRFQEAYERNSPVFLEKVIAAWAKEIRPKTIKERSTFKEHVRQGYAVFEAFFDPKNLAQLGGSQIGYDAYLNDRYAVIVPQLNIYQADKVYYSVEETKQYTIANINKYVQDKYKTDFIRKVLKGDAEHILTHYGPYGLEVKDSTTKSVENVLDFRPRMLVEVIPLYLTEKYDAALRNFLGNETTTFGQSGNLGSSQATGGSLKRINFLKQIIKVFPGHWGGNWELATPPKVNRITFDKEMRYAMISYELIYEGGRAFMEYKKGKWELITAKRTWQE</sequence>
<dbReference type="Proteomes" id="UP000293347">
    <property type="component" value="Unassembled WGS sequence"/>
</dbReference>